<feature type="transmembrane region" description="Helical" evidence="6">
    <location>
        <begin position="370"/>
        <end position="396"/>
    </location>
</feature>
<feature type="transmembrane region" description="Helical" evidence="6">
    <location>
        <begin position="173"/>
        <end position="193"/>
    </location>
</feature>
<dbReference type="CDD" id="cd17504">
    <property type="entry name" value="MFS_MMR_MDR_like"/>
    <property type="match status" value="1"/>
</dbReference>
<dbReference type="Pfam" id="PF07690">
    <property type="entry name" value="MFS_1"/>
    <property type="match status" value="1"/>
</dbReference>
<protein>
    <submittedName>
        <fullName evidence="8">MFS family permease</fullName>
    </submittedName>
</protein>
<dbReference type="PANTHER" id="PTHR42718:SF9">
    <property type="entry name" value="MAJOR FACILITATOR SUPERFAMILY MULTIDRUG TRANSPORTER MFSC"/>
    <property type="match status" value="1"/>
</dbReference>
<feature type="domain" description="Major facilitator superfamily (MFS) profile" evidence="7">
    <location>
        <begin position="19"/>
        <end position="471"/>
    </location>
</feature>
<feature type="transmembrane region" description="Helical" evidence="6">
    <location>
        <begin position="142"/>
        <end position="161"/>
    </location>
</feature>
<sequence length="488" mass="50123">MKPATAAPASRRTGAETRVIVALAYAGIVSAIMQTLVVPLIAEFPALLHTTASKASWIVTVTLLAGAVATPVAGKLGDMYGKKRVVLILTVPMIVGSVVCALATDVSLTILGRALQGLGIGIVPLGISLIKDVIPQERLHASIALMSASMGVGGALGLPLAAAVAERGSWRLLFWFAAILSILITAAVAAWVPTVAPDAEERGRFDLIGALGLSVVLICLLLAVSQGNDWGWSSPRVLGLLAAALLVALVWGWWELRADNPMIDLRTTAHPVVLWTNVASFLVGFAMYAQSLVVPQLLQLPTSTGYGLGQSMVAMGLWMAPAGVMMMAMSPVGAKITRNHGAKVTLAVGGLVIALGYGSAQFLLDSAPALLISTILTSCGVGLAYGAMPALIMAAVPHHETGAANAFNSLTRSVGSSVAAAVMGVVLAGMTLDLGGHAVPSLNGFRVALAVGAGVAVLAAIIAAMLPIARERHSKARRQQEPLLASNH</sequence>
<keyword evidence="4 6" id="KW-1133">Transmembrane helix</keyword>
<organism evidence="8 9">
    <name type="scientific">Micromonospora polyrhachis</name>
    <dbReference type="NCBI Taxonomy" id="1282883"/>
    <lineage>
        <taxon>Bacteria</taxon>
        <taxon>Bacillati</taxon>
        <taxon>Actinomycetota</taxon>
        <taxon>Actinomycetes</taxon>
        <taxon>Micromonosporales</taxon>
        <taxon>Micromonosporaceae</taxon>
        <taxon>Micromonospora</taxon>
    </lineage>
</organism>
<keyword evidence="3 6" id="KW-0812">Transmembrane</keyword>
<dbReference type="EMBL" id="JACHJW010000001">
    <property type="protein sequence ID" value="MBB4957718.1"/>
    <property type="molecule type" value="Genomic_DNA"/>
</dbReference>
<reference evidence="8 9" key="1">
    <citation type="submission" date="2020-08" db="EMBL/GenBank/DDBJ databases">
        <title>Sequencing the genomes of 1000 actinobacteria strains.</title>
        <authorList>
            <person name="Klenk H.-P."/>
        </authorList>
    </citation>
    <scope>NUCLEOTIDE SEQUENCE [LARGE SCALE GENOMIC DNA]</scope>
    <source>
        <strain evidence="8 9">DSM 45886</strain>
    </source>
</reference>
<dbReference type="GO" id="GO:0005886">
    <property type="term" value="C:plasma membrane"/>
    <property type="evidence" value="ECO:0007669"/>
    <property type="project" value="UniProtKB-SubCell"/>
</dbReference>
<feature type="transmembrane region" description="Helical" evidence="6">
    <location>
        <begin position="237"/>
        <end position="256"/>
    </location>
</feature>
<evidence type="ECO:0000313" key="9">
    <source>
        <dbReference type="Proteomes" id="UP000578819"/>
    </source>
</evidence>
<dbReference type="AlphaFoldDB" id="A0A7W7SMY6"/>
<gene>
    <name evidence="8" type="ORF">FHR38_001451</name>
</gene>
<evidence type="ECO:0000256" key="6">
    <source>
        <dbReference type="SAM" id="Phobius"/>
    </source>
</evidence>
<dbReference type="Gene3D" id="1.20.1250.20">
    <property type="entry name" value="MFS general substrate transporter like domains"/>
    <property type="match status" value="1"/>
</dbReference>
<feature type="transmembrane region" description="Helical" evidence="6">
    <location>
        <begin position="268"/>
        <end position="288"/>
    </location>
</feature>
<dbReference type="InterPro" id="IPR020846">
    <property type="entry name" value="MFS_dom"/>
</dbReference>
<evidence type="ECO:0000259" key="7">
    <source>
        <dbReference type="PROSITE" id="PS50850"/>
    </source>
</evidence>
<feature type="transmembrane region" description="Helical" evidence="6">
    <location>
        <begin position="110"/>
        <end position="130"/>
    </location>
</feature>
<name>A0A7W7SMY6_9ACTN</name>
<feature type="transmembrane region" description="Helical" evidence="6">
    <location>
        <begin position="308"/>
        <end position="332"/>
    </location>
</feature>
<dbReference type="RefSeq" id="WP_184533913.1">
    <property type="nucleotide sequence ID" value="NZ_JACHJW010000001.1"/>
</dbReference>
<feature type="transmembrane region" description="Helical" evidence="6">
    <location>
        <begin position="417"/>
        <end position="439"/>
    </location>
</feature>
<feature type="transmembrane region" description="Helical" evidence="6">
    <location>
        <begin position="445"/>
        <end position="469"/>
    </location>
</feature>
<keyword evidence="2" id="KW-0813">Transport</keyword>
<dbReference type="GO" id="GO:0022857">
    <property type="term" value="F:transmembrane transporter activity"/>
    <property type="evidence" value="ECO:0007669"/>
    <property type="project" value="InterPro"/>
</dbReference>
<proteinExistence type="predicted"/>
<feature type="transmembrane region" description="Helical" evidence="6">
    <location>
        <begin position="20"/>
        <end position="42"/>
    </location>
</feature>
<feature type="transmembrane region" description="Helical" evidence="6">
    <location>
        <begin position="205"/>
        <end position="225"/>
    </location>
</feature>
<dbReference type="Gene3D" id="1.20.1720.10">
    <property type="entry name" value="Multidrug resistance protein D"/>
    <property type="match status" value="1"/>
</dbReference>
<evidence type="ECO:0000313" key="8">
    <source>
        <dbReference type="EMBL" id="MBB4957718.1"/>
    </source>
</evidence>
<comment type="subcellular location">
    <subcellularLocation>
        <location evidence="1">Cell membrane</location>
        <topology evidence="1">Multi-pass membrane protein</topology>
    </subcellularLocation>
</comment>
<feature type="transmembrane region" description="Helical" evidence="6">
    <location>
        <begin position="85"/>
        <end position="104"/>
    </location>
</feature>
<keyword evidence="9" id="KW-1185">Reference proteome</keyword>
<evidence type="ECO:0000256" key="4">
    <source>
        <dbReference type="ARBA" id="ARBA00022989"/>
    </source>
</evidence>
<evidence type="ECO:0000256" key="1">
    <source>
        <dbReference type="ARBA" id="ARBA00004651"/>
    </source>
</evidence>
<dbReference type="Proteomes" id="UP000578819">
    <property type="component" value="Unassembled WGS sequence"/>
</dbReference>
<dbReference type="SUPFAM" id="SSF103473">
    <property type="entry name" value="MFS general substrate transporter"/>
    <property type="match status" value="2"/>
</dbReference>
<accession>A0A7W7SMY6</accession>
<evidence type="ECO:0000256" key="2">
    <source>
        <dbReference type="ARBA" id="ARBA00022448"/>
    </source>
</evidence>
<dbReference type="InterPro" id="IPR036259">
    <property type="entry name" value="MFS_trans_sf"/>
</dbReference>
<feature type="transmembrane region" description="Helical" evidence="6">
    <location>
        <begin position="344"/>
        <end position="364"/>
    </location>
</feature>
<dbReference type="PANTHER" id="PTHR42718">
    <property type="entry name" value="MAJOR FACILITATOR SUPERFAMILY MULTIDRUG TRANSPORTER MFSC"/>
    <property type="match status" value="1"/>
</dbReference>
<keyword evidence="5 6" id="KW-0472">Membrane</keyword>
<evidence type="ECO:0000256" key="5">
    <source>
        <dbReference type="ARBA" id="ARBA00023136"/>
    </source>
</evidence>
<feature type="transmembrane region" description="Helical" evidence="6">
    <location>
        <begin position="54"/>
        <end position="73"/>
    </location>
</feature>
<dbReference type="InterPro" id="IPR011701">
    <property type="entry name" value="MFS"/>
</dbReference>
<evidence type="ECO:0000256" key="3">
    <source>
        <dbReference type="ARBA" id="ARBA00022692"/>
    </source>
</evidence>
<dbReference type="PROSITE" id="PS50850">
    <property type="entry name" value="MFS"/>
    <property type="match status" value="1"/>
</dbReference>
<comment type="caution">
    <text evidence="8">The sequence shown here is derived from an EMBL/GenBank/DDBJ whole genome shotgun (WGS) entry which is preliminary data.</text>
</comment>